<feature type="domain" description="Tle cognate immunity protein 4 C-terminal" evidence="2">
    <location>
        <begin position="258"/>
        <end position="422"/>
    </location>
</feature>
<sequence length="424" mass="46748">MTFLLRGRTAQAALTLMLCACQPSGAQSPRPAPAPTEQDLAAAYHPGYSVAPGVRSECLGRLVFEVPAQPKFEWGLPKRVRTNEEILGFSRILRGEDVIRVANVNVVVAAEASRKTILEMQESVDDDKHIALHRIDENIRIERLSAKDFTEQLEAPETKADAVRTADYKKAMQDALNNAEALAASKREFDHDWHPTDWGLPNSTGYIAGPTLYAFVLRGGYAFQFMSTGGEGEAPFDQRVVAFKDLLSRFEYRPLYQVPNKPGLCIPHGFIRDDGQGHFQAEVSYRFTDSPGVIYTLATAVEGERNFNPTEPLLEATARSTVAGLLGNGYGRKIQAIGPKGTNVGARPAVLGGIYTLEGTPGYSLYVGARGWDHSRVLPFVSLNMRSFDRETAPDDLKVNPPAFEQSMKRFELTLSSLRTRKAQ</sequence>
<gene>
    <name evidence="3" type="ORF">JY500_17815</name>
</gene>
<organism evidence="3 4">
    <name type="scientific">Niveibacterium microcysteis</name>
    <dbReference type="NCBI Taxonomy" id="2811415"/>
    <lineage>
        <taxon>Bacteria</taxon>
        <taxon>Pseudomonadati</taxon>
        <taxon>Pseudomonadota</taxon>
        <taxon>Betaproteobacteria</taxon>
        <taxon>Rhodocyclales</taxon>
        <taxon>Rhodocyclaceae</taxon>
        <taxon>Niveibacterium</taxon>
    </lineage>
</organism>
<protein>
    <recommendedName>
        <fullName evidence="2">Tle cognate immunity protein 4 C-terminal domain-containing protein</fullName>
    </recommendedName>
</protein>
<feature type="chain" id="PRO_5046130398" description="Tle cognate immunity protein 4 C-terminal domain-containing protein" evidence="1">
    <location>
        <begin position="27"/>
        <end position="424"/>
    </location>
</feature>
<keyword evidence="4" id="KW-1185">Reference proteome</keyword>
<evidence type="ECO:0000313" key="4">
    <source>
        <dbReference type="Proteomes" id="UP000663570"/>
    </source>
</evidence>
<accession>A0ABX7M4D4</accession>
<feature type="signal peptide" evidence="1">
    <location>
        <begin position="1"/>
        <end position="26"/>
    </location>
</feature>
<dbReference type="Proteomes" id="UP000663570">
    <property type="component" value="Chromosome"/>
</dbReference>
<proteinExistence type="predicted"/>
<reference evidence="3 4" key="1">
    <citation type="submission" date="2021-02" db="EMBL/GenBank/DDBJ databases">
        <title>Niveibacterium changnyeongensis HC41.</title>
        <authorList>
            <person name="Kang M."/>
        </authorList>
    </citation>
    <scope>NUCLEOTIDE SEQUENCE [LARGE SCALE GENOMIC DNA]</scope>
    <source>
        <strain evidence="3 4">HC41</strain>
    </source>
</reference>
<dbReference type="InterPro" id="IPR041290">
    <property type="entry name" value="Tli4_C"/>
</dbReference>
<keyword evidence="1" id="KW-0732">Signal</keyword>
<dbReference type="RefSeq" id="WP_206254018.1">
    <property type="nucleotide sequence ID" value="NZ_CP071060.1"/>
</dbReference>
<dbReference type="EMBL" id="CP071060">
    <property type="protein sequence ID" value="QSI76304.1"/>
    <property type="molecule type" value="Genomic_DNA"/>
</dbReference>
<evidence type="ECO:0000256" key="1">
    <source>
        <dbReference type="SAM" id="SignalP"/>
    </source>
</evidence>
<name>A0ABX7M4D4_9RHOO</name>
<evidence type="ECO:0000313" key="3">
    <source>
        <dbReference type="EMBL" id="QSI76304.1"/>
    </source>
</evidence>
<dbReference type="Pfam" id="PF18426">
    <property type="entry name" value="Tli4_C"/>
    <property type="match status" value="1"/>
</dbReference>
<evidence type="ECO:0000259" key="2">
    <source>
        <dbReference type="Pfam" id="PF18426"/>
    </source>
</evidence>
<dbReference type="PROSITE" id="PS51257">
    <property type="entry name" value="PROKAR_LIPOPROTEIN"/>
    <property type="match status" value="1"/>
</dbReference>